<accession>A0ABR4CG00</accession>
<dbReference type="Pfam" id="PF01042">
    <property type="entry name" value="Ribonuc_L-PSP"/>
    <property type="match status" value="1"/>
</dbReference>
<dbReference type="Gene3D" id="3.30.1330.40">
    <property type="entry name" value="RutC-like"/>
    <property type="match status" value="1"/>
</dbReference>
<reference evidence="1 2" key="1">
    <citation type="journal article" date="2024" name="Commun. Biol.">
        <title>Comparative genomic analysis of thermophilic fungi reveals convergent evolutionary adaptations and gene losses.</title>
        <authorList>
            <person name="Steindorff A.S."/>
            <person name="Aguilar-Pontes M.V."/>
            <person name="Robinson A.J."/>
            <person name="Andreopoulos B."/>
            <person name="LaButti K."/>
            <person name="Kuo A."/>
            <person name="Mondo S."/>
            <person name="Riley R."/>
            <person name="Otillar R."/>
            <person name="Haridas S."/>
            <person name="Lipzen A."/>
            <person name="Grimwood J."/>
            <person name="Schmutz J."/>
            <person name="Clum A."/>
            <person name="Reid I.D."/>
            <person name="Moisan M.C."/>
            <person name="Butler G."/>
            <person name="Nguyen T.T.M."/>
            <person name="Dewar K."/>
            <person name="Conant G."/>
            <person name="Drula E."/>
            <person name="Henrissat B."/>
            <person name="Hansel C."/>
            <person name="Singer S."/>
            <person name="Hutchinson M.I."/>
            <person name="de Vries R.P."/>
            <person name="Natvig D.O."/>
            <person name="Powell A.J."/>
            <person name="Tsang A."/>
            <person name="Grigoriev I.V."/>
        </authorList>
    </citation>
    <scope>NUCLEOTIDE SEQUENCE [LARGE SCALE GENOMIC DNA]</scope>
    <source>
        <strain evidence="1 2">CBS 494.80</strain>
    </source>
</reference>
<dbReference type="SUPFAM" id="SSF55298">
    <property type="entry name" value="YjgF-like"/>
    <property type="match status" value="1"/>
</dbReference>
<evidence type="ECO:0000313" key="2">
    <source>
        <dbReference type="Proteomes" id="UP001595075"/>
    </source>
</evidence>
<evidence type="ECO:0000313" key="1">
    <source>
        <dbReference type="EMBL" id="KAL2068436.1"/>
    </source>
</evidence>
<name>A0ABR4CG00_9HELO</name>
<dbReference type="Proteomes" id="UP001595075">
    <property type="component" value="Unassembled WGS sequence"/>
</dbReference>
<dbReference type="InterPro" id="IPR035959">
    <property type="entry name" value="RutC-like_sf"/>
</dbReference>
<protein>
    <submittedName>
        <fullName evidence="1">Uncharacterized protein</fullName>
    </submittedName>
</protein>
<dbReference type="EMBL" id="JAZHXI010000009">
    <property type="protein sequence ID" value="KAL2068436.1"/>
    <property type="molecule type" value="Genomic_DNA"/>
</dbReference>
<dbReference type="InterPro" id="IPR006175">
    <property type="entry name" value="YjgF/YER057c/UK114"/>
</dbReference>
<comment type="caution">
    <text evidence="1">The sequence shown here is derived from an EMBL/GenBank/DDBJ whole genome shotgun (WGS) entry which is preliminary data.</text>
</comment>
<proteinExistence type="predicted"/>
<sequence length="140" mass="15174">MAAKYSQVSNALGEYYEKTGFSHAVILPPGAQLVITSGQPGIGLSGYSDDPSEQFEQTLDNCDAALKAAGVKEGLFKAHKIHCFLTDTSLEPILMEVWRRKWPNHKPTWMSLGVSALCGDKMIVEIQVEAHLVPSSASSP</sequence>
<organism evidence="1 2">
    <name type="scientific">Oculimacula yallundae</name>
    <dbReference type="NCBI Taxonomy" id="86028"/>
    <lineage>
        <taxon>Eukaryota</taxon>
        <taxon>Fungi</taxon>
        <taxon>Dikarya</taxon>
        <taxon>Ascomycota</taxon>
        <taxon>Pezizomycotina</taxon>
        <taxon>Leotiomycetes</taxon>
        <taxon>Helotiales</taxon>
        <taxon>Ploettnerulaceae</taxon>
        <taxon>Oculimacula</taxon>
    </lineage>
</organism>
<gene>
    <name evidence="1" type="ORF">VTL71DRAFT_16534</name>
</gene>
<keyword evidence="2" id="KW-1185">Reference proteome</keyword>